<gene>
    <name evidence="5" type="ORF">OJF2_23330</name>
</gene>
<comment type="similarity">
    <text evidence="1">Belongs to the glycosyl hydrolase 20 family.</text>
</comment>
<evidence type="ECO:0000256" key="3">
    <source>
        <dbReference type="SAM" id="SignalP"/>
    </source>
</evidence>
<evidence type="ECO:0000256" key="2">
    <source>
        <dbReference type="ARBA" id="ARBA00022801"/>
    </source>
</evidence>
<evidence type="ECO:0000313" key="6">
    <source>
        <dbReference type="Proteomes" id="UP000324233"/>
    </source>
</evidence>
<reference evidence="5 6" key="1">
    <citation type="submission" date="2019-08" db="EMBL/GenBank/DDBJ databases">
        <title>Deep-cultivation of Planctomycetes and their phenomic and genomic characterization uncovers novel biology.</title>
        <authorList>
            <person name="Wiegand S."/>
            <person name="Jogler M."/>
            <person name="Boedeker C."/>
            <person name="Pinto D."/>
            <person name="Vollmers J."/>
            <person name="Rivas-Marin E."/>
            <person name="Kohn T."/>
            <person name="Peeters S.H."/>
            <person name="Heuer A."/>
            <person name="Rast P."/>
            <person name="Oberbeckmann S."/>
            <person name="Bunk B."/>
            <person name="Jeske O."/>
            <person name="Meyerdierks A."/>
            <person name="Storesund J.E."/>
            <person name="Kallscheuer N."/>
            <person name="Luecker S."/>
            <person name="Lage O.M."/>
            <person name="Pohl T."/>
            <person name="Merkel B.J."/>
            <person name="Hornburger P."/>
            <person name="Mueller R.-W."/>
            <person name="Bruemmer F."/>
            <person name="Labrenz M."/>
            <person name="Spormann A.M."/>
            <person name="Op den Camp H."/>
            <person name="Overmann J."/>
            <person name="Amann R."/>
            <person name="Jetten M.S.M."/>
            <person name="Mascher T."/>
            <person name="Medema M.H."/>
            <person name="Devos D.P."/>
            <person name="Kaster A.-K."/>
            <person name="Ovreas L."/>
            <person name="Rohde M."/>
            <person name="Galperin M.Y."/>
            <person name="Jogler C."/>
        </authorList>
    </citation>
    <scope>NUCLEOTIDE SEQUENCE [LARGE SCALE GENOMIC DNA]</scope>
    <source>
        <strain evidence="5 6">OJF2</strain>
    </source>
</reference>
<dbReference type="Proteomes" id="UP000324233">
    <property type="component" value="Chromosome"/>
</dbReference>
<dbReference type="SUPFAM" id="SSF51445">
    <property type="entry name" value="(Trans)glycosidases"/>
    <property type="match status" value="1"/>
</dbReference>
<dbReference type="OrthoDB" id="9810898at2"/>
<feature type="chain" id="PRO_5022907144" evidence="3">
    <location>
        <begin position="27"/>
        <end position="376"/>
    </location>
</feature>
<dbReference type="GO" id="GO:0005975">
    <property type="term" value="P:carbohydrate metabolic process"/>
    <property type="evidence" value="ECO:0007669"/>
    <property type="project" value="InterPro"/>
</dbReference>
<proteinExistence type="inferred from homology"/>
<dbReference type="Gene3D" id="3.20.20.80">
    <property type="entry name" value="Glycosidases"/>
    <property type="match status" value="1"/>
</dbReference>
<name>A0A5B9VZW9_9BACT</name>
<feature type="signal peptide" evidence="3">
    <location>
        <begin position="1"/>
        <end position="26"/>
    </location>
</feature>
<organism evidence="5 6">
    <name type="scientific">Aquisphaera giovannonii</name>
    <dbReference type="NCBI Taxonomy" id="406548"/>
    <lineage>
        <taxon>Bacteria</taxon>
        <taxon>Pseudomonadati</taxon>
        <taxon>Planctomycetota</taxon>
        <taxon>Planctomycetia</taxon>
        <taxon>Isosphaerales</taxon>
        <taxon>Isosphaeraceae</taxon>
        <taxon>Aquisphaera</taxon>
    </lineage>
</organism>
<evidence type="ECO:0000313" key="5">
    <source>
        <dbReference type="EMBL" id="QEH33803.1"/>
    </source>
</evidence>
<dbReference type="AlphaFoldDB" id="A0A5B9VZW9"/>
<dbReference type="EMBL" id="CP042997">
    <property type="protein sequence ID" value="QEH33803.1"/>
    <property type="molecule type" value="Genomic_DNA"/>
</dbReference>
<keyword evidence="3" id="KW-0732">Signal</keyword>
<dbReference type="InterPro" id="IPR017853">
    <property type="entry name" value="GH"/>
</dbReference>
<evidence type="ECO:0000259" key="4">
    <source>
        <dbReference type="Pfam" id="PF00728"/>
    </source>
</evidence>
<feature type="domain" description="Glycoside hydrolase family 20 catalytic" evidence="4">
    <location>
        <begin position="88"/>
        <end position="294"/>
    </location>
</feature>
<evidence type="ECO:0000256" key="1">
    <source>
        <dbReference type="ARBA" id="ARBA00006285"/>
    </source>
</evidence>
<dbReference type="Pfam" id="PF00728">
    <property type="entry name" value="Glyco_hydro_20"/>
    <property type="match status" value="1"/>
</dbReference>
<accession>A0A5B9VZW9</accession>
<protein>
    <submittedName>
        <fullName evidence="5">Glycosyl hydrolase family 20, catalytic domain</fullName>
    </submittedName>
</protein>
<dbReference type="GO" id="GO:0004563">
    <property type="term" value="F:beta-N-acetylhexosaminidase activity"/>
    <property type="evidence" value="ECO:0007669"/>
    <property type="project" value="UniProtKB-ARBA"/>
</dbReference>
<keyword evidence="6" id="KW-1185">Reference proteome</keyword>
<dbReference type="RefSeq" id="WP_148593809.1">
    <property type="nucleotide sequence ID" value="NZ_CP042997.1"/>
</dbReference>
<sequence precursor="true">MCTTISKCLSPALLLPLLVAPAAARAAEEPGPRVRGFCIAAPGPSRMDEFVKFIDEELTTRGVNTLVLRVDYNYRFTSRPELADADGLSRGDVAKIVAICRRGKIRVIPQINLLGHQSWANHPGRLLRVHPELDETPWVKMPEHYKWPNEDRLYCKSYCPRHPQVHEVVFPLVDEICDAFEADAFHAGLDEVFYIGESKCPRCGGADAGELFASEVRAIRDHLAAKGRKLWIWGDRLLDGEATGLGEWEASTNRTARAIDLIPKDIVVCDWHYERAVPTPAYFALKGLDVVACPWRKGDVAVRQLRDMRELAAQSPAKTGRHFAGVIQTVWSGCDGFLDEFYGRKPPRKDGAQRRDGSEVQCFKMLAEAWGAGAKP</sequence>
<dbReference type="InterPro" id="IPR015883">
    <property type="entry name" value="Glyco_hydro_20_cat"/>
</dbReference>
<keyword evidence="2 5" id="KW-0378">Hydrolase</keyword>
<dbReference type="KEGG" id="agv:OJF2_23330"/>